<dbReference type="Pfam" id="PF03730">
    <property type="entry name" value="Ku_C"/>
    <property type="match status" value="1"/>
</dbReference>
<proteinExistence type="inferred from homology"/>
<evidence type="ECO:0000256" key="10">
    <source>
        <dbReference type="ARBA" id="ARBA00022806"/>
    </source>
</evidence>
<evidence type="ECO:0000259" key="19">
    <source>
        <dbReference type="PROSITE" id="PS50800"/>
    </source>
</evidence>
<evidence type="ECO:0000256" key="17">
    <source>
        <dbReference type="ARBA" id="ARBA00031811"/>
    </source>
</evidence>
<dbReference type="Gene3D" id="3.40.50.410">
    <property type="entry name" value="von Willebrand factor, type A domain"/>
    <property type="match status" value="1"/>
</dbReference>
<feature type="compositionally biased region" description="Basic residues" evidence="18">
    <location>
        <begin position="718"/>
        <end position="727"/>
    </location>
</feature>
<keyword evidence="9" id="KW-0378">Hydrolase</keyword>
<keyword evidence="6" id="KW-0158">Chromosome</keyword>
<dbReference type="SUPFAM" id="SSF68906">
    <property type="entry name" value="SAP domain"/>
    <property type="match status" value="1"/>
</dbReference>
<dbReference type="Gene3D" id="2.40.290.10">
    <property type="match status" value="1"/>
</dbReference>
<dbReference type="GO" id="GO:0042162">
    <property type="term" value="F:telomeric DNA binding"/>
    <property type="evidence" value="ECO:0007669"/>
    <property type="project" value="InterPro"/>
</dbReference>
<dbReference type="SMART" id="SM00513">
    <property type="entry name" value="SAP"/>
    <property type="match status" value="1"/>
</dbReference>
<dbReference type="PANTHER" id="PTHR12604:SF2">
    <property type="entry name" value="X-RAY REPAIR CROSS-COMPLEMENTING PROTEIN 6"/>
    <property type="match status" value="1"/>
</dbReference>
<dbReference type="InterPro" id="IPR036361">
    <property type="entry name" value="SAP_dom_sf"/>
</dbReference>
<dbReference type="Proteomes" id="UP000777482">
    <property type="component" value="Unassembled WGS sequence"/>
</dbReference>
<feature type="region of interest" description="Disordered" evidence="18">
    <location>
        <begin position="1"/>
        <end position="23"/>
    </location>
</feature>
<feature type="compositionally biased region" description="Low complexity" evidence="18">
    <location>
        <begin position="64"/>
        <end position="87"/>
    </location>
</feature>
<evidence type="ECO:0000256" key="9">
    <source>
        <dbReference type="ARBA" id="ARBA00022801"/>
    </source>
</evidence>
<dbReference type="GO" id="GO:0006310">
    <property type="term" value="P:DNA recombination"/>
    <property type="evidence" value="ECO:0007669"/>
    <property type="project" value="UniProtKB-KW"/>
</dbReference>
<dbReference type="GO" id="GO:0043564">
    <property type="term" value="C:Ku70:Ku80 complex"/>
    <property type="evidence" value="ECO:0007669"/>
    <property type="project" value="InterPro"/>
</dbReference>
<dbReference type="GO" id="GO:0000781">
    <property type="term" value="C:chromosome, telomeric region"/>
    <property type="evidence" value="ECO:0007669"/>
    <property type="project" value="UniProtKB-SubCell"/>
</dbReference>
<dbReference type="Gene3D" id="4.10.970.10">
    <property type="entry name" value="Ku70, bridge and pillars"/>
    <property type="match status" value="1"/>
</dbReference>
<accession>A0A9P6VZS9</accession>
<dbReference type="GO" id="GO:0016787">
    <property type="term" value="F:hydrolase activity"/>
    <property type="evidence" value="ECO:0007669"/>
    <property type="project" value="UniProtKB-KW"/>
</dbReference>
<evidence type="ECO:0000256" key="18">
    <source>
        <dbReference type="SAM" id="MobiDB-lite"/>
    </source>
</evidence>
<organism evidence="20 21">
    <name type="scientific">Rhodotorula mucilaginosa</name>
    <name type="common">Yeast</name>
    <name type="synonym">Rhodotorula rubra</name>
    <dbReference type="NCBI Taxonomy" id="5537"/>
    <lineage>
        <taxon>Eukaryota</taxon>
        <taxon>Fungi</taxon>
        <taxon>Dikarya</taxon>
        <taxon>Basidiomycota</taxon>
        <taxon>Pucciniomycotina</taxon>
        <taxon>Microbotryomycetes</taxon>
        <taxon>Sporidiobolales</taxon>
        <taxon>Sporidiobolaceae</taxon>
        <taxon>Rhodotorula</taxon>
    </lineage>
</organism>
<comment type="subcellular location">
    <subcellularLocation>
        <location evidence="2">Chromosome</location>
        <location evidence="2">Telomere</location>
    </subcellularLocation>
    <subcellularLocation>
        <location evidence="1">Nucleus</location>
    </subcellularLocation>
</comment>
<name>A0A9P6VZS9_RHOMI</name>
<dbReference type="GO" id="GO:0005524">
    <property type="term" value="F:ATP binding"/>
    <property type="evidence" value="ECO:0007669"/>
    <property type="project" value="UniProtKB-KW"/>
</dbReference>
<dbReference type="OrthoDB" id="761538at2759"/>
<feature type="region of interest" description="Disordered" evidence="18">
    <location>
        <begin position="46"/>
        <end position="90"/>
    </location>
</feature>
<protein>
    <recommendedName>
        <fullName evidence="5">ATP-dependent DNA helicase II subunit 1</fullName>
        <ecNumber evidence="4">3.6.4.12</ecNumber>
    </recommendedName>
    <alternativeName>
        <fullName evidence="17">ATP-dependent DNA helicase II subunit Ku70</fullName>
    </alternativeName>
</protein>
<evidence type="ECO:0000256" key="8">
    <source>
        <dbReference type="ARBA" id="ARBA00022763"/>
    </source>
</evidence>
<evidence type="ECO:0000256" key="3">
    <source>
        <dbReference type="ARBA" id="ARBA00005240"/>
    </source>
</evidence>
<dbReference type="PANTHER" id="PTHR12604">
    <property type="entry name" value="KU AUTOANTIGEN DNA HELICASE"/>
    <property type="match status" value="1"/>
</dbReference>
<keyword evidence="8" id="KW-0227">DNA damage</keyword>
<dbReference type="GO" id="GO:0006303">
    <property type="term" value="P:double-strand break repair via nonhomologous end joining"/>
    <property type="evidence" value="ECO:0007669"/>
    <property type="project" value="InterPro"/>
</dbReference>
<keyword evidence="15" id="KW-0234">DNA repair</keyword>
<keyword evidence="14" id="KW-0233">DNA recombination</keyword>
<evidence type="ECO:0000256" key="12">
    <source>
        <dbReference type="ARBA" id="ARBA00022895"/>
    </source>
</evidence>
<comment type="similarity">
    <text evidence="3">Belongs to the ku70 family.</text>
</comment>
<dbReference type="NCBIfam" id="TIGR00578">
    <property type="entry name" value="ku70"/>
    <property type="match status" value="1"/>
</dbReference>
<keyword evidence="10 20" id="KW-0347">Helicase</keyword>
<dbReference type="InterPro" id="IPR047087">
    <property type="entry name" value="KU70_core_dom"/>
</dbReference>
<dbReference type="CDD" id="cd00788">
    <property type="entry name" value="KU70"/>
    <property type="match status" value="1"/>
</dbReference>
<dbReference type="InterPro" id="IPR036465">
    <property type="entry name" value="vWFA_dom_sf"/>
</dbReference>
<dbReference type="InterPro" id="IPR006165">
    <property type="entry name" value="Ku70"/>
</dbReference>
<dbReference type="GO" id="GO:0000723">
    <property type="term" value="P:telomere maintenance"/>
    <property type="evidence" value="ECO:0007669"/>
    <property type="project" value="InterPro"/>
</dbReference>
<keyword evidence="13" id="KW-0238">DNA-binding</keyword>
<evidence type="ECO:0000256" key="14">
    <source>
        <dbReference type="ARBA" id="ARBA00023172"/>
    </source>
</evidence>
<dbReference type="EC" id="3.6.4.12" evidence="4"/>
<dbReference type="AlphaFoldDB" id="A0A9P6VZS9"/>
<sequence>MASAYTGWNIHAGDGSDEDEDPVDEFRQTKESIYWCIEATPTMLAPMLAPPSGDNSSLKPGATPTPTLSSSTQRPPTTTQTQTQAQTKEIAWKGAPAKSKLEECLRCVYAMMKRKVISSPKDLLGVLIWNTEATVKSTSDHCHLLVELKQIDAQMIKDMRTLLQRAEEDPEYLQKLFKPWTEDTVIGSVFANANTAFREESPNANNRIFWVTDNDDPVKGNTQLIDVLRLKRTDATQSGYKVETFFVPPTFDSDFDLDKFYAEVMTEEADDEVDEDMNAPVVSHDLRAALDGMVASLRTKETAKRVAFKVPFVLGKDLSIGITGYNMIGEETRKLPVKVDLNTSAGDEIIRKTVYKDTDTGAEIDPKRDIKKFYQVGKDDITTGTTSAKIFFSEADVRKVKTLGRPPSLKLLGFKPRKGYLRFEETVKHSYFIYPDEERYTGSTRTFAALHKSMLRKEVVGFASFLARSNSRPQVVLLLPQEEKLHPNGVVAVPGGIHLCQLPFVDDVRDHNLTSSVSIVHPPDPETGEESEQPEIDAAKKIIKHYSRAYNPELYPNPALNYFYDTLAAVALDEEIPEPEDNTRPAYETIEKRIGHLIRDLRKQIPQDQIDKTRVETSNMKRVVKAEQAPIDLEAVSEFVAEFQARGAKLKVDELKAGLRVMGLPTTGKKADLVDRIQDYVDAHDFGRSGAKKSRGKASEADVMDLDDDDEEDEGFLKKPKHKKAKHVLTIDDDDDE</sequence>
<evidence type="ECO:0000313" key="20">
    <source>
        <dbReference type="EMBL" id="KAG0659699.1"/>
    </source>
</evidence>
<dbReference type="Pfam" id="PF02735">
    <property type="entry name" value="Ku"/>
    <property type="match status" value="1"/>
</dbReference>
<evidence type="ECO:0000256" key="16">
    <source>
        <dbReference type="ARBA" id="ARBA00023242"/>
    </source>
</evidence>
<evidence type="ECO:0000256" key="11">
    <source>
        <dbReference type="ARBA" id="ARBA00022840"/>
    </source>
</evidence>
<evidence type="ECO:0000256" key="7">
    <source>
        <dbReference type="ARBA" id="ARBA00022741"/>
    </source>
</evidence>
<comment type="caution">
    <text evidence="20">The sequence shown here is derived from an EMBL/GenBank/DDBJ whole genome shotgun (WGS) entry which is preliminary data.</text>
</comment>
<evidence type="ECO:0000256" key="15">
    <source>
        <dbReference type="ARBA" id="ARBA00023204"/>
    </source>
</evidence>
<dbReference type="GO" id="GO:0003684">
    <property type="term" value="F:damaged DNA binding"/>
    <property type="evidence" value="ECO:0007669"/>
    <property type="project" value="InterPro"/>
</dbReference>
<evidence type="ECO:0000256" key="13">
    <source>
        <dbReference type="ARBA" id="ARBA00023125"/>
    </source>
</evidence>
<dbReference type="Gene3D" id="1.10.1600.10">
    <property type="match status" value="1"/>
</dbReference>
<dbReference type="SMART" id="SM00559">
    <property type="entry name" value="Ku78"/>
    <property type="match status" value="1"/>
</dbReference>
<evidence type="ECO:0000256" key="2">
    <source>
        <dbReference type="ARBA" id="ARBA00004574"/>
    </source>
</evidence>
<dbReference type="SUPFAM" id="SSF53300">
    <property type="entry name" value="vWA-like"/>
    <property type="match status" value="1"/>
</dbReference>
<feature type="compositionally biased region" description="Acidic residues" evidence="18">
    <location>
        <begin position="702"/>
        <end position="714"/>
    </location>
</feature>
<dbReference type="InterPro" id="IPR027388">
    <property type="entry name" value="Ku70_bridge/pillars_dom_sf"/>
</dbReference>
<dbReference type="PIRSF" id="PIRSF003033">
    <property type="entry name" value="Ku70"/>
    <property type="match status" value="1"/>
</dbReference>
<gene>
    <name evidence="20" type="primary">KU70</name>
    <name evidence="20" type="ORF">C6P46_005058</name>
</gene>
<dbReference type="InterPro" id="IPR006164">
    <property type="entry name" value="DNA_bd_Ku70/Ku80"/>
</dbReference>
<evidence type="ECO:0000313" key="21">
    <source>
        <dbReference type="Proteomes" id="UP000777482"/>
    </source>
</evidence>
<evidence type="ECO:0000256" key="6">
    <source>
        <dbReference type="ARBA" id="ARBA00022454"/>
    </source>
</evidence>
<dbReference type="GO" id="GO:0003678">
    <property type="term" value="F:DNA helicase activity"/>
    <property type="evidence" value="ECO:0007669"/>
    <property type="project" value="UniProtKB-EC"/>
</dbReference>
<evidence type="ECO:0000256" key="5">
    <source>
        <dbReference type="ARBA" id="ARBA00021796"/>
    </source>
</evidence>
<dbReference type="Gene3D" id="1.10.720.30">
    <property type="entry name" value="SAP domain"/>
    <property type="match status" value="1"/>
</dbReference>
<dbReference type="InterPro" id="IPR016194">
    <property type="entry name" value="SPOC-like_C_dom_sf"/>
</dbReference>
<feature type="domain" description="SAP" evidence="19">
    <location>
        <begin position="647"/>
        <end position="681"/>
    </location>
</feature>
<keyword evidence="11" id="KW-0067">ATP-binding</keyword>
<dbReference type="Pfam" id="PF03731">
    <property type="entry name" value="Ku_N"/>
    <property type="match status" value="1"/>
</dbReference>
<dbReference type="SUPFAM" id="SSF100939">
    <property type="entry name" value="SPOC domain-like"/>
    <property type="match status" value="1"/>
</dbReference>
<feature type="region of interest" description="Disordered" evidence="18">
    <location>
        <begin position="686"/>
        <end position="737"/>
    </location>
</feature>
<keyword evidence="7" id="KW-0547">Nucleotide-binding</keyword>
<dbReference type="GO" id="GO:0003690">
    <property type="term" value="F:double-stranded DNA binding"/>
    <property type="evidence" value="ECO:0007669"/>
    <property type="project" value="TreeGrafter"/>
</dbReference>
<dbReference type="InterPro" id="IPR005161">
    <property type="entry name" value="Ku_N"/>
</dbReference>
<keyword evidence="12" id="KW-0779">Telomere</keyword>
<dbReference type="PROSITE" id="PS50800">
    <property type="entry name" value="SAP"/>
    <property type="match status" value="1"/>
</dbReference>
<dbReference type="InterPro" id="IPR005160">
    <property type="entry name" value="Ku_C"/>
</dbReference>
<keyword evidence="16" id="KW-0539">Nucleus</keyword>
<evidence type="ECO:0000256" key="4">
    <source>
        <dbReference type="ARBA" id="ARBA00012551"/>
    </source>
</evidence>
<keyword evidence="21" id="KW-1185">Reference proteome</keyword>
<dbReference type="EMBL" id="PUHQ01000051">
    <property type="protein sequence ID" value="KAG0659699.1"/>
    <property type="molecule type" value="Genomic_DNA"/>
</dbReference>
<dbReference type="Pfam" id="PF02037">
    <property type="entry name" value="SAP"/>
    <property type="match status" value="1"/>
</dbReference>
<dbReference type="InterPro" id="IPR003034">
    <property type="entry name" value="SAP_dom"/>
</dbReference>
<evidence type="ECO:0000256" key="1">
    <source>
        <dbReference type="ARBA" id="ARBA00004123"/>
    </source>
</evidence>
<reference evidence="20 21" key="1">
    <citation type="submission" date="2020-11" db="EMBL/GenBank/DDBJ databases">
        <title>Kefir isolates.</title>
        <authorList>
            <person name="Marcisauskas S."/>
            <person name="Kim Y."/>
            <person name="Blasche S."/>
        </authorList>
    </citation>
    <scope>NUCLEOTIDE SEQUENCE [LARGE SCALE GENOMIC DNA]</scope>
    <source>
        <strain evidence="20 21">KR</strain>
    </source>
</reference>